<reference evidence="1 2" key="1">
    <citation type="submission" date="2016-10" db="EMBL/GenBank/DDBJ databases">
        <authorList>
            <person name="Varghese N."/>
            <person name="Submissions S."/>
        </authorList>
    </citation>
    <scope>NUCLEOTIDE SEQUENCE [LARGE SCALE GENOMIC DNA]</scope>
    <source>
        <strain evidence="1 2">DSM 1741</strain>
    </source>
</reference>
<organism evidence="1 2">
    <name type="scientific">Desulfomicrobium norvegicum (strain DSM 1741 / NCIMB 8310)</name>
    <name type="common">Desulfovibrio baculatus (strain Norway 4)</name>
    <name type="synonym">Desulfovibrio desulfuricans (strain Norway 4)</name>
    <dbReference type="NCBI Taxonomy" id="52561"/>
    <lineage>
        <taxon>Bacteria</taxon>
        <taxon>Pseudomonadati</taxon>
        <taxon>Thermodesulfobacteriota</taxon>
        <taxon>Desulfovibrionia</taxon>
        <taxon>Desulfovibrionales</taxon>
        <taxon>Desulfomicrobiaceae</taxon>
        <taxon>Desulfomicrobium</taxon>
    </lineage>
</organism>
<evidence type="ECO:0000313" key="2">
    <source>
        <dbReference type="Proteomes" id="UP000199581"/>
    </source>
</evidence>
<dbReference type="Proteomes" id="UP000199581">
    <property type="component" value="Unassembled WGS sequence"/>
</dbReference>
<dbReference type="EMBL" id="FOTO01000015">
    <property type="protein sequence ID" value="SFM13086.1"/>
    <property type="molecule type" value="Genomic_DNA"/>
</dbReference>
<protein>
    <submittedName>
        <fullName evidence="1">Uncharacterized protein</fullName>
    </submittedName>
</protein>
<accession>A0A8G2F782</accession>
<comment type="caution">
    <text evidence="1">The sequence shown here is derived from an EMBL/GenBank/DDBJ whole genome shotgun (WGS) entry which is preliminary data.</text>
</comment>
<name>A0A8G2F782_DESNO</name>
<keyword evidence="2" id="KW-1185">Reference proteome</keyword>
<sequence length="67" mass="7746">MWMPTSSNFSPRKHNYTIRRVVHMEIREGQSKEVEIKKGSYKAEILQTGKREVSTVSFIGDTGVLEF</sequence>
<proteinExistence type="predicted"/>
<evidence type="ECO:0000313" key="1">
    <source>
        <dbReference type="EMBL" id="SFM13086.1"/>
    </source>
</evidence>
<gene>
    <name evidence="1" type="ORF">SAMN05421830_11590</name>
</gene>
<dbReference type="AlphaFoldDB" id="A0A8G2F782"/>